<evidence type="ECO:0000256" key="6">
    <source>
        <dbReference type="ARBA" id="ARBA00038076"/>
    </source>
</evidence>
<dbReference type="PANTHER" id="PTHR30572:SF4">
    <property type="entry name" value="ABC TRANSPORTER PERMEASE YTRF"/>
    <property type="match status" value="1"/>
</dbReference>
<protein>
    <submittedName>
        <fullName evidence="10">ABC transporter, fused permease protein</fullName>
    </submittedName>
</protein>
<evidence type="ECO:0000256" key="2">
    <source>
        <dbReference type="ARBA" id="ARBA00022475"/>
    </source>
</evidence>
<dbReference type="InterPro" id="IPR003838">
    <property type="entry name" value="ABC3_permease_C"/>
</dbReference>
<feature type="domain" description="MacB-like periplasmic core" evidence="9">
    <location>
        <begin position="493"/>
        <end position="699"/>
    </location>
</feature>
<evidence type="ECO:0000313" key="10">
    <source>
        <dbReference type="EMBL" id="CAA9523289.1"/>
    </source>
</evidence>
<evidence type="ECO:0000256" key="1">
    <source>
        <dbReference type="ARBA" id="ARBA00004651"/>
    </source>
</evidence>
<feature type="domain" description="ABC3 transporter permease C-terminal" evidence="8">
    <location>
        <begin position="269"/>
        <end position="390"/>
    </location>
</feature>
<feature type="transmembrane region" description="Helical" evidence="7">
    <location>
        <begin position="492"/>
        <end position="514"/>
    </location>
</feature>
<comment type="similarity">
    <text evidence="6">Belongs to the ABC-4 integral membrane protein family.</text>
</comment>
<name>A0A6J4THC3_9ACTN</name>
<sequence length="855" mass="89676">MRKLITRGMLTRKLRTALTAIAIMLGVAMISGTFVLTDQINGAFDKIFASSFRDIDAVVTPQKAYESEDETFNPTLRLDQSLIERVSAVEGVALAEGAFDGSAGIVKDGEYLGSTGGAPSFLTAITSNAENTAQITSGGFPEESGQIAVDKKTADDNDIAVGRRVQVATTKGLADVTVAGVFDSEIDIGGASIILATLPDVQTWSDGEGKVSYIQAKADEGVSQAELKSRIAAELGDGVVVETAQESATRQAADINDSIGGFLTPALLAFAAVAVFVGAFIIFNTFTITVAQRIREFAMVRTLGAARGQVLRAVIGEALIVSVAASVLGIAAGYLVAAGIGALFKAVGFGLPTADASLAARTVIIALVVGVGVTLVASLAPALKATRIAPIAALREGATLPPGRLSRFTPWFALVIAVLGALLIYNGLAGSGSLSNRMLGLGVGALLEFVAAGMTAKYVVPGIARVVGWPIERVSRRTGRLARENSTRNPSRTAVTAAALMIGVGLVVFVSVFASGIKASFFDALDRSVQGDFIIEANGGQSIPGAGAIEAVRSAEGVGVASPLRFADARVSIDGGEPGTEYFTAVEPDTYAQVFRTDWQQGGSDELLARLGEGGAIVEQDWADGKGLVEGDRFTLNGVSGRSAEFEVLGFYKDEQLNTTFVIADEGWQRISDSRDIGLMLVDAASGADLTQVEASVKEAMKQFPIATVKSNEKYKEDLSGQLDQIVYLLYALLAMSVIISLFGMVNTLVLSMFERTREIGMMRAIGLTRWQLRRMVGVESIITAVIGGVLGLAIGLIFGFVFTKALEDEGLAFAVPYGTLFAVLIVALIAGLLASIFPARRAARLRPLEALHYE</sequence>
<evidence type="ECO:0000259" key="8">
    <source>
        <dbReference type="Pfam" id="PF02687"/>
    </source>
</evidence>
<evidence type="ECO:0000259" key="9">
    <source>
        <dbReference type="Pfam" id="PF12704"/>
    </source>
</evidence>
<proteinExistence type="inferred from homology"/>
<dbReference type="Pfam" id="PF02687">
    <property type="entry name" value="FtsX"/>
    <property type="match status" value="2"/>
</dbReference>
<feature type="transmembrane region" description="Helical" evidence="7">
    <location>
        <begin position="449"/>
        <end position="471"/>
    </location>
</feature>
<feature type="transmembrane region" description="Helical" evidence="7">
    <location>
        <begin position="266"/>
        <end position="290"/>
    </location>
</feature>
<dbReference type="InterPro" id="IPR025857">
    <property type="entry name" value="MacB_PCD"/>
</dbReference>
<accession>A0A6J4THC3</accession>
<dbReference type="GO" id="GO:0005886">
    <property type="term" value="C:plasma membrane"/>
    <property type="evidence" value="ECO:0007669"/>
    <property type="project" value="UniProtKB-SubCell"/>
</dbReference>
<evidence type="ECO:0000256" key="4">
    <source>
        <dbReference type="ARBA" id="ARBA00022989"/>
    </source>
</evidence>
<evidence type="ECO:0000256" key="3">
    <source>
        <dbReference type="ARBA" id="ARBA00022692"/>
    </source>
</evidence>
<feature type="transmembrane region" description="Helical" evidence="7">
    <location>
        <begin position="411"/>
        <end position="429"/>
    </location>
</feature>
<feature type="transmembrane region" description="Helical" evidence="7">
    <location>
        <begin position="815"/>
        <end position="838"/>
    </location>
</feature>
<evidence type="ECO:0000256" key="5">
    <source>
        <dbReference type="ARBA" id="ARBA00023136"/>
    </source>
</evidence>
<feature type="transmembrane region" description="Helical" evidence="7">
    <location>
        <begin position="728"/>
        <end position="754"/>
    </location>
</feature>
<keyword evidence="4 7" id="KW-1133">Transmembrane helix</keyword>
<feature type="transmembrane region" description="Helical" evidence="7">
    <location>
        <begin position="782"/>
        <end position="803"/>
    </location>
</feature>
<dbReference type="AlphaFoldDB" id="A0A6J4THC3"/>
<reference evidence="10" key="1">
    <citation type="submission" date="2020-02" db="EMBL/GenBank/DDBJ databases">
        <authorList>
            <person name="Meier V. D."/>
        </authorList>
    </citation>
    <scope>NUCLEOTIDE SEQUENCE</scope>
    <source>
        <strain evidence="10">AVDCRST_MAG79</strain>
    </source>
</reference>
<dbReference type="PANTHER" id="PTHR30572">
    <property type="entry name" value="MEMBRANE COMPONENT OF TRANSPORTER-RELATED"/>
    <property type="match status" value="1"/>
</dbReference>
<evidence type="ECO:0000256" key="7">
    <source>
        <dbReference type="SAM" id="Phobius"/>
    </source>
</evidence>
<keyword evidence="2" id="KW-1003">Cell membrane</keyword>
<organism evidence="10">
    <name type="scientific">uncultured Thermoleophilia bacterium</name>
    <dbReference type="NCBI Taxonomy" id="1497501"/>
    <lineage>
        <taxon>Bacteria</taxon>
        <taxon>Bacillati</taxon>
        <taxon>Actinomycetota</taxon>
        <taxon>Thermoleophilia</taxon>
        <taxon>environmental samples</taxon>
    </lineage>
</organism>
<dbReference type="EMBL" id="CADCWC010000062">
    <property type="protein sequence ID" value="CAA9523289.1"/>
    <property type="molecule type" value="Genomic_DNA"/>
</dbReference>
<feature type="transmembrane region" description="Helical" evidence="7">
    <location>
        <begin position="363"/>
        <end position="383"/>
    </location>
</feature>
<dbReference type="InterPro" id="IPR050250">
    <property type="entry name" value="Macrolide_Exporter_MacB"/>
</dbReference>
<dbReference type="GO" id="GO:0022857">
    <property type="term" value="F:transmembrane transporter activity"/>
    <property type="evidence" value="ECO:0007669"/>
    <property type="project" value="TreeGrafter"/>
</dbReference>
<gene>
    <name evidence="10" type="ORF">AVDCRST_MAG79-328</name>
</gene>
<comment type="subcellular location">
    <subcellularLocation>
        <location evidence="1">Cell membrane</location>
        <topology evidence="1">Multi-pass membrane protein</topology>
    </subcellularLocation>
</comment>
<dbReference type="Pfam" id="PF12704">
    <property type="entry name" value="MacB_PCD"/>
    <property type="match status" value="2"/>
</dbReference>
<feature type="domain" description="ABC3 transporter permease C-terminal" evidence="8">
    <location>
        <begin position="733"/>
        <end position="846"/>
    </location>
</feature>
<feature type="domain" description="MacB-like periplasmic core" evidence="9">
    <location>
        <begin position="16"/>
        <end position="233"/>
    </location>
</feature>
<feature type="transmembrane region" description="Helical" evidence="7">
    <location>
        <begin position="310"/>
        <end position="343"/>
    </location>
</feature>
<keyword evidence="3 7" id="KW-0812">Transmembrane</keyword>
<keyword evidence="5 7" id="KW-0472">Membrane</keyword>